<comment type="catalytic activity">
    <reaction evidence="8">
        <text>2-[(3S)-amino-3-carboxypropyl]-L-histidyl-[translation elongation factor 2] + 4 S-adenosyl-L-methionine = diphthine methyl ester-[translation elongation factor 2] + 4 S-adenosyl-L-homocysteine + 3 H(+)</text>
        <dbReference type="Rhea" id="RHEA:42652"/>
        <dbReference type="Rhea" id="RHEA-COMP:9749"/>
        <dbReference type="Rhea" id="RHEA-COMP:10173"/>
        <dbReference type="ChEBI" id="CHEBI:15378"/>
        <dbReference type="ChEBI" id="CHEBI:57856"/>
        <dbReference type="ChEBI" id="CHEBI:59789"/>
        <dbReference type="ChEBI" id="CHEBI:73995"/>
        <dbReference type="ChEBI" id="CHEBI:79005"/>
        <dbReference type="EC" id="2.1.1.314"/>
    </reaction>
</comment>
<evidence type="ECO:0000259" key="10">
    <source>
        <dbReference type="Pfam" id="PF00590"/>
    </source>
</evidence>
<dbReference type="Gene3D" id="3.40.1010.10">
    <property type="entry name" value="Cobalt-precorrin-4 Transmethylase, Domain 1"/>
    <property type="match status" value="1"/>
</dbReference>
<dbReference type="HAMAP" id="MF_01084">
    <property type="entry name" value="Diphthine_synth"/>
    <property type="match status" value="1"/>
</dbReference>
<feature type="binding site" evidence="9">
    <location>
        <begin position="112"/>
        <end position="113"/>
    </location>
    <ligand>
        <name>S-adenosyl-L-methionine</name>
        <dbReference type="ChEBI" id="CHEBI:59789"/>
    </ligand>
</feature>
<evidence type="ECO:0000256" key="7">
    <source>
        <dbReference type="ARBA" id="ARBA00022691"/>
    </source>
</evidence>
<evidence type="ECO:0000256" key="6">
    <source>
        <dbReference type="ARBA" id="ARBA00022679"/>
    </source>
</evidence>
<keyword evidence="5" id="KW-0489">Methyltransferase</keyword>
<dbReference type="NCBIfam" id="TIGR00522">
    <property type="entry name" value="dph5"/>
    <property type="match status" value="1"/>
</dbReference>
<dbReference type="PANTHER" id="PTHR10882:SF0">
    <property type="entry name" value="DIPHTHINE METHYL ESTER SYNTHASE"/>
    <property type="match status" value="1"/>
</dbReference>
<dbReference type="Gene3D" id="3.30.950.10">
    <property type="entry name" value="Methyltransferase, Cobalt-precorrin-4 Transmethylase, Domain 2"/>
    <property type="match status" value="1"/>
</dbReference>
<evidence type="ECO:0000256" key="1">
    <source>
        <dbReference type="ARBA" id="ARBA00004006"/>
    </source>
</evidence>
<evidence type="ECO:0000313" key="11">
    <source>
        <dbReference type="EMBL" id="KAF7408264.1"/>
    </source>
</evidence>
<evidence type="ECO:0000256" key="9">
    <source>
        <dbReference type="PIRSR" id="PIRSR036432-1"/>
    </source>
</evidence>
<evidence type="ECO:0000256" key="4">
    <source>
        <dbReference type="ARBA" id="ARBA00011927"/>
    </source>
</evidence>
<keyword evidence="6" id="KW-0808">Transferase</keyword>
<reference evidence="11" key="1">
    <citation type="journal article" date="2020" name="G3 (Bethesda)">
        <title>High-Quality Assemblies for Three Invasive Social Wasps from the &lt;i&gt;Vespula&lt;/i&gt; Genus.</title>
        <authorList>
            <person name="Harrop T.W.R."/>
            <person name="Guhlin J."/>
            <person name="McLaughlin G.M."/>
            <person name="Permina E."/>
            <person name="Stockwell P."/>
            <person name="Gilligan J."/>
            <person name="Le Lec M.F."/>
            <person name="Gruber M.A.M."/>
            <person name="Quinn O."/>
            <person name="Lovegrove M."/>
            <person name="Duncan E.J."/>
            <person name="Remnant E.J."/>
            <person name="Van Eeckhoven J."/>
            <person name="Graham B."/>
            <person name="Knapp R.A."/>
            <person name="Langford K.W."/>
            <person name="Kronenberg Z."/>
            <person name="Press M.O."/>
            <person name="Eacker S.M."/>
            <person name="Wilson-Rankin E.E."/>
            <person name="Purcell J."/>
            <person name="Lester P.J."/>
            <person name="Dearden P.K."/>
        </authorList>
    </citation>
    <scope>NUCLEOTIDE SEQUENCE</scope>
    <source>
        <strain evidence="11">Marl-1</strain>
    </source>
</reference>
<evidence type="ECO:0000256" key="8">
    <source>
        <dbReference type="ARBA" id="ARBA00048752"/>
    </source>
</evidence>
<comment type="function">
    <text evidence="1">S-adenosyl-L-methionine-dependent methyltransferase that catalyzes four methylations of the modified target histidine residue in translation elongation factor 2 (EF-2), to form an intermediate called diphthine methyl ester. The four successive methylation reactions represent the second step of diphthamide biosynthesis.</text>
</comment>
<feature type="binding site" evidence="9">
    <location>
        <position position="87"/>
    </location>
    <ligand>
        <name>S-adenosyl-L-methionine</name>
        <dbReference type="ChEBI" id="CHEBI:59789"/>
    </ligand>
</feature>
<organism evidence="11 12">
    <name type="scientific">Vespula vulgaris</name>
    <name type="common">Yellow jacket</name>
    <name type="synonym">Wasp</name>
    <dbReference type="NCBI Taxonomy" id="7454"/>
    <lineage>
        <taxon>Eukaryota</taxon>
        <taxon>Metazoa</taxon>
        <taxon>Ecdysozoa</taxon>
        <taxon>Arthropoda</taxon>
        <taxon>Hexapoda</taxon>
        <taxon>Insecta</taxon>
        <taxon>Pterygota</taxon>
        <taxon>Neoptera</taxon>
        <taxon>Endopterygota</taxon>
        <taxon>Hymenoptera</taxon>
        <taxon>Apocrita</taxon>
        <taxon>Aculeata</taxon>
        <taxon>Vespoidea</taxon>
        <taxon>Vespidae</taxon>
        <taxon>Vespinae</taxon>
        <taxon>Vespula</taxon>
    </lineage>
</organism>
<comment type="caution">
    <text evidence="11">The sequence shown here is derived from an EMBL/GenBank/DDBJ whole genome shotgun (WGS) entry which is preliminary data.</text>
</comment>
<proteinExistence type="inferred from homology"/>
<dbReference type="UniPathway" id="UPA00559"/>
<dbReference type="InterPro" id="IPR014776">
    <property type="entry name" value="4pyrrole_Mease_sub2"/>
</dbReference>
<comment type="similarity">
    <text evidence="3">Belongs to the diphthine synthase family.</text>
</comment>
<keyword evidence="12" id="KW-1185">Reference proteome</keyword>
<accession>A0A834KHV3</accession>
<dbReference type="EC" id="2.1.1.314" evidence="4"/>
<dbReference type="FunFam" id="3.30.950.10:FF:000004">
    <property type="entry name" value="Diphthine synthase putative"/>
    <property type="match status" value="1"/>
</dbReference>
<dbReference type="CDD" id="cd11647">
    <property type="entry name" value="DHP5_DphB"/>
    <property type="match status" value="1"/>
</dbReference>
<keyword evidence="7 9" id="KW-0949">S-adenosyl-L-methionine</keyword>
<feature type="binding site" evidence="9">
    <location>
        <position position="163"/>
    </location>
    <ligand>
        <name>S-adenosyl-L-methionine</name>
        <dbReference type="ChEBI" id="CHEBI:59789"/>
    </ligand>
</feature>
<dbReference type="EMBL" id="JACSEA010000002">
    <property type="protein sequence ID" value="KAF7408264.1"/>
    <property type="molecule type" value="Genomic_DNA"/>
</dbReference>
<feature type="domain" description="Tetrapyrrole methylase" evidence="10">
    <location>
        <begin position="1"/>
        <end position="240"/>
    </location>
</feature>
<dbReference type="InterPro" id="IPR000878">
    <property type="entry name" value="4pyrrol_Mease"/>
</dbReference>
<feature type="binding site" evidence="9">
    <location>
        <position position="84"/>
    </location>
    <ligand>
        <name>S-adenosyl-L-methionine</name>
        <dbReference type="ChEBI" id="CHEBI:59789"/>
    </ligand>
</feature>
<name>A0A834KHV3_VESVU</name>
<dbReference type="InterPro" id="IPR004551">
    <property type="entry name" value="Dphthn_synthase"/>
</dbReference>
<dbReference type="GO" id="GO:0032259">
    <property type="term" value="P:methylation"/>
    <property type="evidence" value="ECO:0007669"/>
    <property type="project" value="UniProtKB-KW"/>
</dbReference>
<evidence type="ECO:0000256" key="5">
    <source>
        <dbReference type="ARBA" id="ARBA00022603"/>
    </source>
</evidence>
<dbReference type="PANTHER" id="PTHR10882">
    <property type="entry name" value="DIPHTHINE SYNTHASE"/>
    <property type="match status" value="1"/>
</dbReference>
<dbReference type="InterPro" id="IPR035996">
    <property type="entry name" value="4pyrrol_Methylase_sf"/>
</dbReference>
<feature type="binding site" evidence="9">
    <location>
        <position position="9"/>
    </location>
    <ligand>
        <name>S-adenosyl-L-methionine</name>
        <dbReference type="ChEBI" id="CHEBI:59789"/>
    </ligand>
</feature>
<dbReference type="AlphaFoldDB" id="A0A834KHV3"/>
<evidence type="ECO:0000256" key="3">
    <source>
        <dbReference type="ARBA" id="ARBA00006729"/>
    </source>
</evidence>
<evidence type="ECO:0000256" key="2">
    <source>
        <dbReference type="ARBA" id="ARBA00005156"/>
    </source>
</evidence>
<dbReference type="InterPro" id="IPR014777">
    <property type="entry name" value="4pyrrole_Mease_sub1"/>
</dbReference>
<gene>
    <name evidence="11" type="ORF">HZH66_002801</name>
</gene>
<dbReference type="FunFam" id="3.40.1010.10:FF:000004">
    <property type="entry name" value="Putative diphthine synthase"/>
    <property type="match status" value="1"/>
</dbReference>
<comment type="pathway">
    <text evidence="2">Protein modification; peptidyl-diphthamide biosynthesis.</text>
</comment>
<dbReference type="PIRSF" id="PIRSF036432">
    <property type="entry name" value="Diphthine_synth"/>
    <property type="match status" value="1"/>
</dbReference>
<feature type="binding site" evidence="9">
    <location>
        <position position="251"/>
    </location>
    <ligand>
        <name>S-adenosyl-L-methionine</name>
        <dbReference type="ChEBI" id="CHEBI:59789"/>
    </ligand>
</feature>
<dbReference type="Proteomes" id="UP000614350">
    <property type="component" value="Unassembled WGS sequence"/>
</dbReference>
<dbReference type="SUPFAM" id="SSF53790">
    <property type="entry name" value="Tetrapyrrole methylase"/>
    <property type="match status" value="1"/>
</dbReference>
<evidence type="ECO:0000313" key="12">
    <source>
        <dbReference type="Proteomes" id="UP000614350"/>
    </source>
</evidence>
<protein>
    <recommendedName>
        <fullName evidence="4">diphthine methyl ester synthase</fullName>
        <ecNumber evidence="4">2.1.1.314</ecNumber>
    </recommendedName>
</protein>
<sequence length="284" mass="31620">MLYMIGLGLGDAKDITVKGLEIIKKCSRVYLESYTSILSVDQKILEDFYGCSLIIADRDLVESDADLILSNVENEDIAFLVVGDPFGATTHTDLVLRAQEKGAKVKVIHNASILSAIGCCGLQLYSFGETVSIPYWTETWQPDSFYDKIASNRERGLHTLCLLDIKVKEPTLESILSKKKVYMPPKYMSVAEASNQLSSILEKKRKDGNESLAFTEHNLVVGLARIGSEDQNIIACSLQEMKEIDLGKPLHSLIIPAEKLHPLETSFLRQYAIDKTKFDESVAQ</sequence>
<dbReference type="GO" id="GO:0017183">
    <property type="term" value="P:protein histidyl modification to diphthamide"/>
    <property type="evidence" value="ECO:0007669"/>
    <property type="project" value="UniProtKB-UniPathway"/>
</dbReference>
<dbReference type="Pfam" id="PF00590">
    <property type="entry name" value="TP_methylase"/>
    <property type="match status" value="1"/>
</dbReference>
<dbReference type="GO" id="GO:0141133">
    <property type="term" value="F:diphthine methyl ester synthase activity"/>
    <property type="evidence" value="ECO:0007669"/>
    <property type="project" value="UniProtKB-EC"/>
</dbReference>